<dbReference type="EMBL" id="CP037452">
    <property type="protein sequence ID" value="QDV50854.1"/>
    <property type="molecule type" value="Genomic_DNA"/>
</dbReference>
<gene>
    <name evidence="1" type="ORF">Enr17x_28990</name>
</gene>
<dbReference type="AlphaFoldDB" id="A0A518ICN7"/>
<dbReference type="OrthoDB" id="9906151at2"/>
<proteinExistence type="predicted"/>
<reference evidence="1 2" key="1">
    <citation type="submission" date="2019-03" db="EMBL/GenBank/DDBJ databases">
        <title>Deep-cultivation of Planctomycetes and their phenomic and genomic characterization uncovers novel biology.</title>
        <authorList>
            <person name="Wiegand S."/>
            <person name="Jogler M."/>
            <person name="Boedeker C."/>
            <person name="Pinto D."/>
            <person name="Vollmers J."/>
            <person name="Rivas-Marin E."/>
            <person name="Kohn T."/>
            <person name="Peeters S.H."/>
            <person name="Heuer A."/>
            <person name="Rast P."/>
            <person name="Oberbeckmann S."/>
            <person name="Bunk B."/>
            <person name="Jeske O."/>
            <person name="Meyerdierks A."/>
            <person name="Storesund J.E."/>
            <person name="Kallscheuer N."/>
            <person name="Luecker S."/>
            <person name="Lage O.M."/>
            <person name="Pohl T."/>
            <person name="Merkel B.J."/>
            <person name="Hornburger P."/>
            <person name="Mueller R.-W."/>
            <person name="Bruemmer F."/>
            <person name="Labrenz M."/>
            <person name="Spormann A.M."/>
            <person name="Op den Camp H."/>
            <person name="Overmann J."/>
            <person name="Amann R."/>
            <person name="Jetten M.S.M."/>
            <person name="Mascher T."/>
            <person name="Medema M.H."/>
            <person name="Devos D.P."/>
            <person name="Kaster A.-K."/>
            <person name="Ovreas L."/>
            <person name="Rohde M."/>
            <person name="Galperin M.Y."/>
            <person name="Jogler C."/>
        </authorList>
    </citation>
    <scope>NUCLEOTIDE SEQUENCE [LARGE SCALE GENOMIC DNA]</scope>
    <source>
        <strain evidence="1 2">Enr17</strain>
    </source>
</reference>
<dbReference type="RefSeq" id="WP_145309645.1">
    <property type="nucleotide sequence ID" value="NZ_CP037452.1"/>
</dbReference>
<organism evidence="1 2">
    <name type="scientific">Gimesia fumaroli</name>
    <dbReference type="NCBI Taxonomy" id="2527976"/>
    <lineage>
        <taxon>Bacteria</taxon>
        <taxon>Pseudomonadati</taxon>
        <taxon>Planctomycetota</taxon>
        <taxon>Planctomycetia</taxon>
        <taxon>Planctomycetales</taxon>
        <taxon>Planctomycetaceae</taxon>
        <taxon>Gimesia</taxon>
    </lineage>
</organism>
<accession>A0A518ICN7</accession>
<dbReference type="Proteomes" id="UP000318313">
    <property type="component" value="Chromosome"/>
</dbReference>
<keyword evidence="2" id="KW-1185">Reference proteome</keyword>
<dbReference type="KEGG" id="gfm:Enr17x_28990"/>
<evidence type="ECO:0000313" key="1">
    <source>
        <dbReference type="EMBL" id="QDV50854.1"/>
    </source>
</evidence>
<sequence length="129" mass="13631">MPIQTINQDWSSGNLPPLSRQIVVTADSEANAEIAVADSSTDLAINLAIDVSALKLLYMVSDQDLIVETNDGTTPDDTITLKAGKPLVWHEDCGYTNPLGTDVTAFFATNASGGDATLHIKTLQDATPS</sequence>
<evidence type="ECO:0000313" key="2">
    <source>
        <dbReference type="Proteomes" id="UP000318313"/>
    </source>
</evidence>
<protein>
    <submittedName>
        <fullName evidence="1">Uncharacterized protein</fullName>
    </submittedName>
</protein>
<name>A0A518ICN7_9PLAN</name>